<dbReference type="GO" id="GO:0030288">
    <property type="term" value="C:outer membrane-bounded periplasmic space"/>
    <property type="evidence" value="ECO:0007669"/>
    <property type="project" value="InterPro"/>
</dbReference>
<gene>
    <name evidence="3" type="ORF">WJ33_26945</name>
</gene>
<dbReference type="Proteomes" id="UP000064029">
    <property type="component" value="Unassembled WGS sequence"/>
</dbReference>
<evidence type="ECO:0000313" key="4">
    <source>
        <dbReference type="Proteomes" id="UP000064029"/>
    </source>
</evidence>
<dbReference type="AlphaFoldDB" id="A0A103RD44"/>
<name>A0A103RD44_9BURK</name>
<dbReference type="InterPro" id="IPR013783">
    <property type="entry name" value="Ig-like_fold"/>
</dbReference>
<dbReference type="PANTHER" id="PTHR30251:SF4">
    <property type="entry name" value="SLR1668 PROTEIN"/>
    <property type="match status" value="1"/>
</dbReference>
<organism evidence="3 4">
    <name type="scientific">Burkholderia ubonensis</name>
    <dbReference type="NCBI Taxonomy" id="101571"/>
    <lineage>
        <taxon>Bacteria</taxon>
        <taxon>Pseudomonadati</taxon>
        <taxon>Pseudomonadota</taxon>
        <taxon>Betaproteobacteria</taxon>
        <taxon>Burkholderiales</taxon>
        <taxon>Burkholderiaceae</taxon>
        <taxon>Burkholderia</taxon>
        <taxon>Burkholderia cepacia complex</taxon>
    </lineage>
</organism>
<dbReference type="Pfam" id="PF00345">
    <property type="entry name" value="PapD_N"/>
    <property type="match status" value="1"/>
</dbReference>
<evidence type="ECO:0000256" key="1">
    <source>
        <dbReference type="SAM" id="SignalP"/>
    </source>
</evidence>
<dbReference type="InterPro" id="IPR016147">
    <property type="entry name" value="Pili_assmbl_chaperone_N"/>
</dbReference>
<reference evidence="3 4" key="1">
    <citation type="submission" date="2015-11" db="EMBL/GenBank/DDBJ databases">
        <title>Expanding the genomic diversity of Burkholderia species for the development of highly accurate diagnostics.</title>
        <authorList>
            <person name="Sahl J."/>
            <person name="Keim P."/>
            <person name="Wagner D."/>
        </authorList>
    </citation>
    <scope>NUCLEOTIDE SEQUENCE [LARGE SCALE GENOMIC DNA]</scope>
    <source>
        <strain evidence="3 4">MSMB2036</strain>
    </source>
</reference>
<sequence>MAIRARLLAALCAASAATESAATLQISPVTLELPPSVAAAGVTLSNAGAQAIYGQVRTFRWTQENGEDVLTPTDSLAASPPLLQIGGNAEQLIRLVRTTSAAPAAEESYRVLIDELPAPGTPVANGITLRLRYSVPVFVEPDRTPAPPRLDWRVESDPRGWLLSVSNLGGRRAQISAVRLVDAQGNAHEVAHGLLGYALAGSVRRWPLRLDARKPPFVKVRATVNAQPVEARLTPP</sequence>
<dbReference type="Gene3D" id="2.60.40.10">
    <property type="entry name" value="Immunoglobulins"/>
    <property type="match status" value="1"/>
</dbReference>
<evidence type="ECO:0000259" key="2">
    <source>
        <dbReference type="Pfam" id="PF00345"/>
    </source>
</evidence>
<proteinExistence type="predicted"/>
<feature type="chain" id="PRO_5007117488" evidence="1">
    <location>
        <begin position="22"/>
        <end position="236"/>
    </location>
</feature>
<keyword evidence="1" id="KW-0732">Signal</keyword>
<comment type="caution">
    <text evidence="3">The sequence shown here is derived from an EMBL/GenBank/DDBJ whole genome shotgun (WGS) entry which is preliminary data.</text>
</comment>
<dbReference type="InterPro" id="IPR008962">
    <property type="entry name" value="PapD-like_sf"/>
</dbReference>
<evidence type="ECO:0000313" key="3">
    <source>
        <dbReference type="EMBL" id="KVG65548.1"/>
    </source>
</evidence>
<feature type="domain" description="Pili assembly chaperone N-terminal" evidence="2">
    <location>
        <begin position="24"/>
        <end position="143"/>
    </location>
</feature>
<dbReference type="GO" id="GO:0071555">
    <property type="term" value="P:cell wall organization"/>
    <property type="evidence" value="ECO:0007669"/>
    <property type="project" value="InterPro"/>
</dbReference>
<dbReference type="PANTHER" id="PTHR30251">
    <property type="entry name" value="PILUS ASSEMBLY CHAPERONE"/>
    <property type="match status" value="1"/>
</dbReference>
<dbReference type="SUPFAM" id="SSF49354">
    <property type="entry name" value="PapD-like"/>
    <property type="match status" value="1"/>
</dbReference>
<accession>A0A103RD44</accession>
<dbReference type="RefSeq" id="WP_059752687.1">
    <property type="nucleotide sequence ID" value="NZ_CP013414.1"/>
</dbReference>
<dbReference type="InterPro" id="IPR050643">
    <property type="entry name" value="Periplasmic_pilus_chap"/>
</dbReference>
<feature type="signal peptide" evidence="1">
    <location>
        <begin position="1"/>
        <end position="21"/>
    </location>
</feature>
<dbReference type="EMBL" id="LOXM01000141">
    <property type="protein sequence ID" value="KVG65548.1"/>
    <property type="molecule type" value="Genomic_DNA"/>
</dbReference>
<dbReference type="OrthoDB" id="511700at2"/>
<protein>
    <submittedName>
        <fullName evidence="3">Pilus assembly protein PapD</fullName>
    </submittedName>
</protein>